<proteinExistence type="predicted"/>
<evidence type="ECO:0000313" key="3">
    <source>
        <dbReference type="Proteomes" id="UP001140513"/>
    </source>
</evidence>
<dbReference type="EMBL" id="JAPEUX010000003">
    <property type="protein sequence ID" value="KAJ4356123.1"/>
    <property type="molecule type" value="Genomic_DNA"/>
</dbReference>
<dbReference type="PANTHER" id="PTHR14074">
    <property type="entry name" value="HELICASE WITH DEATH DOMAIN-RELATED"/>
    <property type="match status" value="1"/>
</dbReference>
<dbReference type="InterPro" id="IPR051363">
    <property type="entry name" value="RLR_Helicase"/>
</dbReference>
<dbReference type="GO" id="GO:0005737">
    <property type="term" value="C:cytoplasm"/>
    <property type="evidence" value="ECO:0007669"/>
    <property type="project" value="TreeGrafter"/>
</dbReference>
<dbReference type="AlphaFoldDB" id="A0A9W9CCZ6"/>
<keyword evidence="3" id="KW-1185">Reference proteome</keyword>
<dbReference type="GeneID" id="80907681"/>
<dbReference type="PANTHER" id="PTHR14074:SF16">
    <property type="entry name" value="ANTIVIRAL INNATE IMMUNE RESPONSE RECEPTOR RIG-I"/>
    <property type="match status" value="1"/>
</dbReference>
<evidence type="ECO:0000259" key="1">
    <source>
        <dbReference type="PROSITE" id="PS51192"/>
    </source>
</evidence>
<dbReference type="Gene3D" id="3.40.50.300">
    <property type="entry name" value="P-loop containing nucleotide triphosphate hydrolases"/>
    <property type="match status" value="1"/>
</dbReference>
<name>A0A9W9CCZ6_9PLEO</name>
<dbReference type="Proteomes" id="UP001140513">
    <property type="component" value="Unassembled WGS sequence"/>
</dbReference>
<dbReference type="GO" id="GO:0003676">
    <property type="term" value="F:nucleic acid binding"/>
    <property type="evidence" value="ECO:0007669"/>
    <property type="project" value="InterPro"/>
</dbReference>
<sequence length="189" mass="20894">MEPPNGSGDVDASLDSNVEFPGIRLRAYQAEMLEASLQANIIVASDTGSGKTHMFLIWFLAPTVTLCEQQFSVFRSNLPAYETQLLTGNDDVDHWTDQTTWDAVLANVRIVLSTHMILLDALTHGFVKMSKLALLIFDEAHHCTKKHPANLIMANFYLPKLHEDVDLPMILGLSASPVMKAKASDEALE</sequence>
<dbReference type="Pfam" id="PF00270">
    <property type="entry name" value="DEAD"/>
    <property type="match status" value="1"/>
</dbReference>
<dbReference type="RefSeq" id="XP_056073249.1">
    <property type="nucleotide sequence ID" value="XM_056212941.1"/>
</dbReference>
<dbReference type="OrthoDB" id="416741at2759"/>
<dbReference type="InterPro" id="IPR011545">
    <property type="entry name" value="DEAD/DEAH_box_helicase_dom"/>
</dbReference>
<comment type="caution">
    <text evidence="2">The sequence shown here is derived from an EMBL/GenBank/DDBJ whole genome shotgun (WGS) entry which is preliminary data.</text>
</comment>
<dbReference type="PROSITE" id="PS51192">
    <property type="entry name" value="HELICASE_ATP_BIND_1"/>
    <property type="match status" value="1"/>
</dbReference>
<dbReference type="GO" id="GO:0005524">
    <property type="term" value="F:ATP binding"/>
    <property type="evidence" value="ECO:0007669"/>
    <property type="project" value="InterPro"/>
</dbReference>
<dbReference type="InterPro" id="IPR027417">
    <property type="entry name" value="P-loop_NTPase"/>
</dbReference>
<evidence type="ECO:0000313" key="2">
    <source>
        <dbReference type="EMBL" id="KAJ4356123.1"/>
    </source>
</evidence>
<feature type="domain" description="Helicase ATP-binding" evidence="1">
    <location>
        <begin position="32"/>
        <end position="189"/>
    </location>
</feature>
<dbReference type="SMART" id="SM00487">
    <property type="entry name" value="DEXDc"/>
    <property type="match status" value="1"/>
</dbReference>
<accession>A0A9W9CCZ6</accession>
<protein>
    <submittedName>
        <fullName evidence="2">Dicer-like protein 2</fullName>
    </submittedName>
</protein>
<reference evidence="2" key="1">
    <citation type="submission" date="2022-10" db="EMBL/GenBank/DDBJ databases">
        <title>Tapping the CABI collections for fungal endophytes: first genome assemblies for Collariella, Neodidymelliopsis, Ascochyta clinopodiicola, Didymella pomorum, Didymosphaeria variabile, Neocosmospora piperis and Neocucurbitaria cava.</title>
        <authorList>
            <person name="Hill R."/>
        </authorList>
    </citation>
    <scope>NUCLEOTIDE SEQUENCE</scope>
    <source>
        <strain evidence="2">IMI 356815</strain>
    </source>
</reference>
<organism evidence="2 3">
    <name type="scientific">Didymosphaeria variabile</name>
    <dbReference type="NCBI Taxonomy" id="1932322"/>
    <lineage>
        <taxon>Eukaryota</taxon>
        <taxon>Fungi</taxon>
        <taxon>Dikarya</taxon>
        <taxon>Ascomycota</taxon>
        <taxon>Pezizomycotina</taxon>
        <taxon>Dothideomycetes</taxon>
        <taxon>Pleosporomycetidae</taxon>
        <taxon>Pleosporales</taxon>
        <taxon>Massarineae</taxon>
        <taxon>Didymosphaeriaceae</taxon>
        <taxon>Didymosphaeria</taxon>
    </lineage>
</organism>
<gene>
    <name evidence="2" type="primary">dcl2_1</name>
    <name evidence="2" type="ORF">N0V89_004151</name>
</gene>
<dbReference type="InterPro" id="IPR014001">
    <property type="entry name" value="Helicase_ATP-bd"/>
</dbReference>
<dbReference type="SUPFAM" id="SSF52540">
    <property type="entry name" value="P-loop containing nucleoside triphosphate hydrolases"/>
    <property type="match status" value="1"/>
</dbReference>